<protein>
    <recommendedName>
        <fullName evidence="4">BZIP domain-containing protein</fullName>
    </recommendedName>
</protein>
<name>A0AAW0YZ78_9TREE</name>
<evidence type="ECO:0008006" key="4">
    <source>
        <dbReference type="Google" id="ProtNLM"/>
    </source>
</evidence>
<reference evidence="2 3" key="1">
    <citation type="journal article" date="2024" name="bioRxiv">
        <title>Comparative genomics of Cryptococcus and Kwoniella reveals pathogenesis evolution and contrasting karyotype dynamics via intercentromeric recombination or chromosome fusion.</title>
        <authorList>
            <person name="Coelho M.A."/>
            <person name="David-Palma M."/>
            <person name="Shea T."/>
            <person name="Bowers K."/>
            <person name="McGinley-Smith S."/>
            <person name="Mohammad A.W."/>
            <person name="Gnirke A."/>
            <person name="Yurkov A.M."/>
            <person name="Nowrousian M."/>
            <person name="Sun S."/>
            <person name="Cuomo C.A."/>
            <person name="Heitman J."/>
        </authorList>
    </citation>
    <scope>NUCLEOTIDE SEQUENCE [LARGE SCALE GENOMIC DNA]</scope>
    <source>
        <strain evidence="2 3">CBS 13917</strain>
    </source>
</reference>
<gene>
    <name evidence="2" type="ORF">IAR55_003470</name>
</gene>
<feature type="region of interest" description="Disordered" evidence="1">
    <location>
        <begin position="218"/>
        <end position="239"/>
    </location>
</feature>
<dbReference type="EMBL" id="JBCAWK010000006">
    <property type="protein sequence ID" value="KAK8854731.1"/>
    <property type="molecule type" value="Genomic_DNA"/>
</dbReference>
<proteinExistence type="predicted"/>
<feature type="compositionally biased region" description="Polar residues" evidence="1">
    <location>
        <begin position="278"/>
        <end position="291"/>
    </location>
</feature>
<evidence type="ECO:0000313" key="2">
    <source>
        <dbReference type="EMBL" id="KAK8854731.1"/>
    </source>
</evidence>
<feature type="compositionally biased region" description="Basic residues" evidence="1">
    <location>
        <begin position="266"/>
        <end position="276"/>
    </location>
</feature>
<organism evidence="2 3">
    <name type="scientific">Kwoniella newhampshirensis</name>
    <dbReference type="NCBI Taxonomy" id="1651941"/>
    <lineage>
        <taxon>Eukaryota</taxon>
        <taxon>Fungi</taxon>
        <taxon>Dikarya</taxon>
        <taxon>Basidiomycota</taxon>
        <taxon>Agaricomycotina</taxon>
        <taxon>Tremellomycetes</taxon>
        <taxon>Tremellales</taxon>
        <taxon>Cryptococcaceae</taxon>
        <taxon>Kwoniella</taxon>
    </lineage>
</organism>
<dbReference type="KEGG" id="kne:92180728"/>
<accession>A0AAW0YZ78</accession>
<dbReference type="AlphaFoldDB" id="A0AAW0YZ78"/>
<feature type="compositionally biased region" description="Acidic residues" evidence="1">
    <location>
        <begin position="359"/>
        <end position="372"/>
    </location>
</feature>
<dbReference type="RefSeq" id="XP_066802969.1">
    <property type="nucleotide sequence ID" value="XM_066946577.1"/>
</dbReference>
<keyword evidence="3" id="KW-1185">Reference proteome</keyword>
<feature type="compositionally biased region" description="Basic and acidic residues" evidence="1">
    <location>
        <begin position="349"/>
        <end position="358"/>
    </location>
</feature>
<comment type="caution">
    <text evidence="2">The sequence shown here is derived from an EMBL/GenBank/DDBJ whole genome shotgun (WGS) entry which is preliminary data.</text>
</comment>
<evidence type="ECO:0000256" key="1">
    <source>
        <dbReference type="SAM" id="MobiDB-lite"/>
    </source>
</evidence>
<evidence type="ECO:0000313" key="3">
    <source>
        <dbReference type="Proteomes" id="UP001388673"/>
    </source>
</evidence>
<dbReference type="Proteomes" id="UP001388673">
    <property type="component" value="Unassembled WGS sequence"/>
</dbReference>
<feature type="region of interest" description="Disordered" evidence="1">
    <location>
        <begin position="1"/>
        <end position="62"/>
    </location>
</feature>
<feature type="region of interest" description="Disordered" evidence="1">
    <location>
        <begin position="253"/>
        <end position="301"/>
    </location>
</feature>
<sequence>MASLRAGSEDGFDDEDFGAGGGKKRKVPGVQFQSRRTTMDDYDDDVHDKPTPSSSSFPLARRSPRSLARTLCEFRKGLFLRRKAAFISLYIDAQTAITSNTSSGRPKATLPDVSSFEKLLPSLEDVGVNAWMPDRPGWREGRAETWRVRKCRRQRGTTRKPVERKGLAPEGSFEFEMECKASAMLRARAREQAALLRLANELRGVVLSANKLEPVVQTAAAAASPDDEPPSKSKRKIEKKLETTITRQALAMAEEASGEGSEEKSKKRSKKKKKGVRANQSNPHHVNNSPLPGTPAPSTAVRPAEDDYICCFCEYDLFYGSEKARKRAIRQRRRELKRKEAIRLKAKNVAEGRGILKEESDEGEDDDDDYDDVDCKYDANGPEQTDAG</sequence>
<dbReference type="GeneID" id="92180728"/>
<feature type="region of interest" description="Disordered" evidence="1">
    <location>
        <begin position="349"/>
        <end position="388"/>
    </location>
</feature>